<accession>A0A1V1VAQ3</accession>
<dbReference type="EMBL" id="CP061854">
    <property type="protein sequence ID" value="QOD55547.1"/>
    <property type="molecule type" value="Genomic_DNA"/>
</dbReference>
<dbReference type="GO" id="GO:0035539">
    <property type="term" value="F:8-oxo-7,8-dihydrodeoxyguanosine triphosphate pyrophosphatase activity"/>
    <property type="evidence" value="ECO:0007669"/>
    <property type="project" value="TreeGrafter"/>
</dbReference>
<dbReference type="AlphaFoldDB" id="A0A1V1VAQ3"/>
<dbReference type="SUPFAM" id="SSF55811">
    <property type="entry name" value="Nudix"/>
    <property type="match status" value="1"/>
</dbReference>
<dbReference type="InterPro" id="IPR020084">
    <property type="entry name" value="NUDIX_hydrolase_CS"/>
</dbReference>
<dbReference type="Proteomes" id="UP000218676">
    <property type="component" value="Chromosome 1"/>
</dbReference>
<dbReference type="PANTHER" id="PTHR16099:SF5">
    <property type="entry name" value="NUCLEOTIDE TRIPHOSPHATE DIPHOSPHATASE NUDT15"/>
    <property type="match status" value="1"/>
</dbReference>
<reference evidence="6 8" key="3">
    <citation type="submission" date="2020-09" db="EMBL/GenBank/DDBJ databases">
        <title>Complete, closed and curated genome sequences of Photobacterium damselae subsp. piscicida isolates from Australia indicate localised evolution and additional plasmid-borne pathogenicity mechanisms.</title>
        <authorList>
            <person name="Baseggio L."/>
            <person name="Silayeva O."/>
            <person name="Buller N."/>
            <person name="Landos M."/>
            <person name="Engelstaedter J."/>
            <person name="Barnes A.C."/>
        </authorList>
    </citation>
    <scope>NUCLEOTIDE SEQUENCE [LARGE SCALE GENOMIC DNA]</scope>
    <source>
        <strain evidence="6 8">AS-16-0540-1</strain>
    </source>
</reference>
<dbReference type="CDD" id="cd04678">
    <property type="entry name" value="NUDIX_MTH2_Nudt15"/>
    <property type="match status" value="1"/>
</dbReference>
<dbReference type="InterPro" id="IPR015797">
    <property type="entry name" value="NUDIX_hydrolase-like_dom_sf"/>
</dbReference>
<evidence type="ECO:0000256" key="1">
    <source>
        <dbReference type="ARBA" id="ARBA00001946"/>
    </source>
</evidence>
<evidence type="ECO:0000313" key="8">
    <source>
        <dbReference type="Proteomes" id="UP000516656"/>
    </source>
</evidence>
<dbReference type="EMBL" id="AP018045">
    <property type="protein sequence ID" value="BAX52653.1"/>
    <property type="molecule type" value="Genomic_DNA"/>
</dbReference>
<reference evidence="5" key="1">
    <citation type="journal article" date="2017" name="Genome Announc.">
        <title>Whole-Genome Sequence of Photobacterium damselae subsp. piscicida Strain 91-197, Isolated from Hybrid Striped Bass (Morone sp.) in the United States.</title>
        <authorList>
            <person name="Teru Y."/>
            <person name="Hikima J."/>
            <person name="Kono T."/>
            <person name="Sakai M."/>
            <person name="Takano T."/>
            <person name="Hawke J.P."/>
            <person name="Takeyama H."/>
            <person name="Aoki T."/>
        </authorList>
    </citation>
    <scope>NUCLEOTIDE SEQUENCE</scope>
    <source>
        <strain evidence="5">91-197</strain>
    </source>
</reference>
<evidence type="ECO:0000313" key="6">
    <source>
        <dbReference type="EMBL" id="QOD55547.1"/>
    </source>
</evidence>
<dbReference type="Proteomes" id="UP000516656">
    <property type="component" value="Chromosome 1"/>
</dbReference>
<dbReference type="PROSITE" id="PS00893">
    <property type="entry name" value="NUDIX_BOX"/>
    <property type="match status" value="1"/>
</dbReference>
<protein>
    <submittedName>
        <fullName evidence="5">GDP-mannose mannosyl hydrolase</fullName>
    </submittedName>
    <submittedName>
        <fullName evidence="6">NUDIX domain-containing protein</fullName>
    </submittedName>
</protein>
<dbReference type="RefSeq" id="WP_068968036.1">
    <property type="nucleotide sequence ID" value="NZ_AP018045.1"/>
</dbReference>
<feature type="domain" description="Nudix hydrolase" evidence="4">
    <location>
        <begin position="3"/>
        <end position="138"/>
    </location>
</feature>
<dbReference type="InterPro" id="IPR020476">
    <property type="entry name" value="Nudix_hydrolase"/>
</dbReference>
<proteinExistence type="inferred from homology"/>
<dbReference type="FunFam" id="3.90.79.10:FF:000060">
    <property type="entry name" value="Nudix hydrolase 1"/>
    <property type="match status" value="1"/>
</dbReference>
<organism evidence="6 8">
    <name type="scientific">Photobacterium damsela subsp. piscicida</name>
    <name type="common">Pasteurella piscicida</name>
    <dbReference type="NCBI Taxonomy" id="38294"/>
    <lineage>
        <taxon>Bacteria</taxon>
        <taxon>Pseudomonadati</taxon>
        <taxon>Pseudomonadota</taxon>
        <taxon>Gammaproteobacteria</taxon>
        <taxon>Vibrionales</taxon>
        <taxon>Vibrionaceae</taxon>
        <taxon>Photobacterium</taxon>
    </lineage>
</organism>
<comment type="similarity">
    <text evidence="3">Belongs to the Nudix hydrolase family.</text>
</comment>
<dbReference type="PROSITE" id="PS51462">
    <property type="entry name" value="NUDIX"/>
    <property type="match status" value="1"/>
</dbReference>
<evidence type="ECO:0000313" key="5">
    <source>
        <dbReference type="EMBL" id="BAX52653.1"/>
    </source>
</evidence>
<dbReference type="PRINTS" id="PR00502">
    <property type="entry name" value="NUDIXFAMILY"/>
</dbReference>
<evidence type="ECO:0000259" key="4">
    <source>
        <dbReference type="PROSITE" id="PS51462"/>
    </source>
</evidence>
<keyword evidence="2 3" id="KW-0378">Hydrolase</keyword>
<dbReference type="GO" id="GO:0005829">
    <property type="term" value="C:cytosol"/>
    <property type="evidence" value="ECO:0007669"/>
    <property type="project" value="TreeGrafter"/>
</dbReference>
<reference evidence="7" key="2">
    <citation type="submission" date="2017-05" db="EMBL/GenBank/DDBJ databases">
        <title>Whole genome sequence of fish pathogenic bacteria, Photobacterium damselae subsp. piscicida, strain 91-197, isolated from hybrid striped bass (Morone sp.) in USA.</title>
        <authorList>
            <person name="Teru Y."/>
            <person name="Hikima J."/>
            <person name="Kono T."/>
            <person name="Sakai M."/>
            <person name="Takano T."/>
            <person name="Hawke J.P."/>
            <person name="Takeyama H."/>
            <person name="Aoki T."/>
        </authorList>
    </citation>
    <scope>NUCLEOTIDE SEQUENCE [LARGE SCALE GENOMIC DNA]</scope>
    <source>
        <strain evidence="7">91-197</strain>
    </source>
</reference>
<dbReference type="InterPro" id="IPR000086">
    <property type="entry name" value="NUDIX_hydrolase_dom"/>
</dbReference>
<evidence type="ECO:0000313" key="7">
    <source>
        <dbReference type="Proteomes" id="UP000218676"/>
    </source>
</evidence>
<dbReference type="Gene3D" id="3.90.79.10">
    <property type="entry name" value="Nucleoside Triphosphate Pyrophosphohydrolase"/>
    <property type="match status" value="1"/>
</dbReference>
<dbReference type="PANTHER" id="PTHR16099">
    <property type="entry name" value="8-OXO-DGTP DIPHOSPHATES NUDT15"/>
    <property type="match status" value="1"/>
</dbReference>
<evidence type="ECO:0000256" key="3">
    <source>
        <dbReference type="RuleBase" id="RU003476"/>
    </source>
</evidence>
<name>A0A1V1VAQ3_PHODP</name>
<dbReference type="Pfam" id="PF00293">
    <property type="entry name" value="NUDIX"/>
    <property type="match status" value="1"/>
</dbReference>
<sequence>MSSRTPMVGIGVIIQNSEGKILIGKRKNSHAPYFSIPGGHLEIGETFEACACREVLEETGLKIENPTVIAVTNNLETFNESGKHFISIAMLATDFSGELSLREPDKCEGWQWLQPEQVPEPQFDASRQSIECFLQQQFYLKPSHQG</sequence>
<evidence type="ECO:0000256" key="2">
    <source>
        <dbReference type="ARBA" id="ARBA00022801"/>
    </source>
</evidence>
<gene>
    <name evidence="6" type="ORF">IC627_09300</name>
    <name evidence="5" type="ORF">PDPUS_1_01279</name>
</gene>
<dbReference type="GO" id="GO:0006203">
    <property type="term" value="P:dGTP catabolic process"/>
    <property type="evidence" value="ECO:0007669"/>
    <property type="project" value="TreeGrafter"/>
</dbReference>
<comment type="cofactor">
    <cofactor evidence="1">
        <name>Mg(2+)</name>
        <dbReference type="ChEBI" id="CHEBI:18420"/>
    </cofactor>
</comment>